<dbReference type="GO" id="GO:0005813">
    <property type="term" value="C:centrosome"/>
    <property type="evidence" value="ECO:0007669"/>
    <property type="project" value="TreeGrafter"/>
</dbReference>
<organism evidence="2 3">
    <name type="scientific">Lasius niger</name>
    <name type="common">Black garden ant</name>
    <dbReference type="NCBI Taxonomy" id="67767"/>
    <lineage>
        <taxon>Eukaryota</taxon>
        <taxon>Metazoa</taxon>
        <taxon>Ecdysozoa</taxon>
        <taxon>Arthropoda</taxon>
        <taxon>Hexapoda</taxon>
        <taxon>Insecta</taxon>
        <taxon>Pterygota</taxon>
        <taxon>Neoptera</taxon>
        <taxon>Endopterygota</taxon>
        <taxon>Hymenoptera</taxon>
        <taxon>Apocrita</taxon>
        <taxon>Aculeata</taxon>
        <taxon>Formicoidea</taxon>
        <taxon>Formicidae</taxon>
        <taxon>Formicinae</taxon>
        <taxon>Lasius</taxon>
        <taxon>Lasius</taxon>
    </lineage>
</organism>
<evidence type="ECO:0000259" key="1">
    <source>
        <dbReference type="Pfam" id="PF08423"/>
    </source>
</evidence>
<protein>
    <submittedName>
        <fullName evidence="2">Dna repair protein xrcc2</fullName>
    </submittedName>
</protein>
<dbReference type="OrthoDB" id="420422at2759"/>
<proteinExistence type="predicted"/>
<dbReference type="InterPro" id="IPR030547">
    <property type="entry name" value="XRCC2"/>
</dbReference>
<feature type="domain" description="Rad51-like C-terminal" evidence="1">
    <location>
        <begin position="21"/>
        <end position="203"/>
    </location>
</feature>
<evidence type="ECO:0000313" key="3">
    <source>
        <dbReference type="Proteomes" id="UP000036403"/>
    </source>
</evidence>
<dbReference type="InterPro" id="IPR013632">
    <property type="entry name" value="Rad51_C"/>
</dbReference>
<dbReference type="Gene3D" id="3.40.50.300">
    <property type="entry name" value="P-loop containing nucleotide triphosphate hydrolases"/>
    <property type="match status" value="1"/>
</dbReference>
<dbReference type="AlphaFoldDB" id="A0A0J7KKT9"/>
<gene>
    <name evidence="2" type="ORF">RF55_9344</name>
</gene>
<dbReference type="PANTHER" id="PTHR46644">
    <property type="entry name" value="DNA REPAIR PROTEIN XRCC2"/>
    <property type="match status" value="1"/>
</dbReference>
<comment type="caution">
    <text evidence="2">The sequence shown here is derived from an EMBL/GenBank/DDBJ whole genome shotgun (WGS) entry which is preliminary data.</text>
</comment>
<dbReference type="Pfam" id="PF08423">
    <property type="entry name" value="Rad51"/>
    <property type="match status" value="1"/>
</dbReference>
<dbReference type="SUPFAM" id="SSF52540">
    <property type="entry name" value="P-loop containing nucleoside triphosphate hydrolases"/>
    <property type="match status" value="1"/>
</dbReference>
<dbReference type="Proteomes" id="UP000036403">
    <property type="component" value="Unassembled WGS sequence"/>
</dbReference>
<dbReference type="GO" id="GO:0042148">
    <property type="term" value="P:DNA strand invasion"/>
    <property type="evidence" value="ECO:0007669"/>
    <property type="project" value="TreeGrafter"/>
</dbReference>
<dbReference type="InterPro" id="IPR027417">
    <property type="entry name" value="P-loop_NTPase"/>
</dbReference>
<sequence>MQFHSEGGLELLSRFREKRRSVNLDETLFSSDIGDRNVIEIVGASSTGKTLLLCQFIAKCILPARYKGIKIDGCDSCAILIDTFGQVQMSKLAELMTIMTRTAYQTAGVQLPGETVDLVVSKSLENLTVINCCNNDQLQLTLHALEDELLSNERIALLAIDNILAYYWQRRREKGILSMDQYTRSLVRIIRARISHFCNVTVYTRWDESVSEYEPPVTSLSNSKCINLLEGTGVNYKLKLCKRSVPREFICRIESTNNVKQIRYTISDSGIKWIL</sequence>
<dbReference type="GO" id="GO:0005657">
    <property type="term" value="C:replication fork"/>
    <property type="evidence" value="ECO:0007669"/>
    <property type="project" value="InterPro"/>
</dbReference>
<dbReference type="PaxDb" id="67767-A0A0J7KKT9"/>
<dbReference type="PANTHER" id="PTHR46644:SF2">
    <property type="entry name" value="DNA REPAIR PROTEIN XRCC2"/>
    <property type="match status" value="1"/>
</dbReference>
<dbReference type="EMBL" id="LBMM01006176">
    <property type="protein sequence ID" value="KMQ90854.1"/>
    <property type="molecule type" value="Genomic_DNA"/>
</dbReference>
<dbReference type="GO" id="GO:0033063">
    <property type="term" value="C:Rad51B-Rad51C-Rad51D-XRCC2 complex"/>
    <property type="evidence" value="ECO:0007669"/>
    <property type="project" value="InterPro"/>
</dbReference>
<keyword evidence="3" id="KW-1185">Reference proteome</keyword>
<accession>A0A0J7KKT9</accession>
<evidence type="ECO:0000313" key="2">
    <source>
        <dbReference type="EMBL" id="KMQ90854.1"/>
    </source>
</evidence>
<dbReference type="GO" id="GO:0000724">
    <property type="term" value="P:double-strand break repair via homologous recombination"/>
    <property type="evidence" value="ECO:0007669"/>
    <property type="project" value="InterPro"/>
</dbReference>
<dbReference type="STRING" id="67767.A0A0J7KKT9"/>
<dbReference type="CDD" id="cd19490">
    <property type="entry name" value="XRCC2"/>
    <property type="match status" value="1"/>
</dbReference>
<reference evidence="2 3" key="1">
    <citation type="submission" date="2015-04" db="EMBL/GenBank/DDBJ databases">
        <title>Lasius niger genome sequencing.</title>
        <authorList>
            <person name="Konorov E.A."/>
            <person name="Nikitin M.A."/>
            <person name="Kirill M.V."/>
            <person name="Chang P."/>
        </authorList>
    </citation>
    <scope>NUCLEOTIDE SEQUENCE [LARGE SCALE GENOMIC DNA]</scope>
    <source>
        <tissue evidence="2">Whole</tissue>
    </source>
</reference>
<dbReference type="GO" id="GO:0000400">
    <property type="term" value="F:four-way junction DNA binding"/>
    <property type="evidence" value="ECO:0007669"/>
    <property type="project" value="TreeGrafter"/>
</dbReference>
<name>A0A0J7KKT9_LASNI</name>